<dbReference type="EnsemblMetazoa" id="XM_014406203.2">
    <property type="protein sequence ID" value="XP_014261689.1"/>
    <property type="gene ID" value="LOC106673856"/>
</dbReference>
<dbReference type="PANTHER" id="PTHR12673:SF159">
    <property type="entry name" value="LD03170P"/>
    <property type="match status" value="1"/>
</dbReference>
<dbReference type="InterPro" id="IPR035899">
    <property type="entry name" value="DBL_dom_sf"/>
</dbReference>
<dbReference type="KEGG" id="clec:106673856"/>
<evidence type="ECO:0000313" key="4">
    <source>
        <dbReference type="Proteomes" id="UP000494040"/>
    </source>
</evidence>
<dbReference type="PROSITE" id="PS50010">
    <property type="entry name" value="DH_2"/>
    <property type="match status" value="1"/>
</dbReference>
<dbReference type="OMA" id="KPLRHNN"/>
<feature type="domain" description="PH" evidence="1">
    <location>
        <begin position="256"/>
        <end position="354"/>
    </location>
</feature>
<dbReference type="InterPro" id="IPR001331">
    <property type="entry name" value="GDS_CDC24_CS"/>
</dbReference>
<accession>A0A8I6S9U8</accession>
<dbReference type="OrthoDB" id="245697at2759"/>
<name>A0A8I6S9U8_CIMLE</name>
<evidence type="ECO:0000259" key="2">
    <source>
        <dbReference type="PROSITE" id="PS50010"/>
    </source>
</evidence>
<dbReference type="PANTHER" id="PTHR12673">
    <property type="entry name" value="FACIOGENITAL DYSPLASIA PROTEIN"/>
    <property type="match status" value="1"/>
</dbReference>
<dbReference type="GO" id="GO:0035556">
    <property type="term" value="P:intracellular signal transduction"/>
    <property type="evidence" value="ECO:0007669"/>
    <property type="project" value="InterPro"/>
</dbReference>
<dbReference type="InterPro" id="IPR000219">
    <property type="entry name" value="DH_dom"/>
</dbReference>
<dbReference type="PROSITE" id="PS00741">
    <property type="entry name" value="DH_1"/>
    <property type="match status" value="1"/>
</dbReference>
<proteinExistence type="predicted"/>
<dbReference type="GO" id="GO:0005085">
    <property type="term" value="F:guanyl-nucleotide exchange factor activity"/>
    <property type="evidence" value="ECO:0007669"/>
    <property type="project" value="InterPro"/>
</dbReference>
<organism evidence="3 4">
    <name type="scientific">Cimex lectularius</name>
    <name type="common">Bed bug</name>
    <name type="synonym">Acanthia lectularia</name>
    <dbReference type="NCBI Taxonomy" id="79782"/>
    <lineage>
        <taxon>Eukaryota</taxon>
        <taxon>Metazoa</taxon>
        <taxon>Ecdysozoa</taxon>
        <taxon>Arthropoda</taxon>
        <taxon>Hexapoda</taxon>
        <taxon>Insecta</taxon>
        <taxon>Pterygota</taxon>
        <taxon>Neoptera</taxon>
        <taxon>Paraneoptera</taxon>
        <taxon>Hemiptera</taxon>
        <taxon>Heteroptera</taxon>
        <taxon>Panheteroptera</taxon>
        <taxon>Cimicomorpha</taxon>
        <taxon>Cimicidae</taxon>
        <taxon>Cimex</taxon>
    </lineage>
</organism>
<feature type="domain" description="DH" evidence="2">
    <location>
        <begin position="50"/>
        <end position="226"/>
    </location>
</feature>
<dbReference type="AlphaFoldDB" id="A0A8I6S9U8"/>
<dbReference type="CDD" id="cd00160">
    <property type="entry name" value="RhoGEF"/>
    <property type="match status" value="1"/>
</dbReference>
<dbReference type="SUPFAM" id="SSF48065">
    <property type="entry name" value="DBL homology domain (DH-domain)"/>
    <property type="match status" value="1"/>
</dbReference>
<dbReference type="Proteomes" id="UP000494040">
    <property type="component" value="Unassembled WGS sequence"/>
</dbReference>
<dbReference type="InterPro" id="IPR011993">
    <property type="entry name" value="PH-like_dom_sf"/>
</dbReference>
<dbReference type="Gene3D" id="1.20.900.10">
    <property type="entry name" value="Dbl homology (DH) domain"/>
    <property type="match status" value="1"/>
</dbReference>
<dbReference type="GO" id="GO:0005737">
    <property type="term" value="C:cytoplasm"/>
    <property type="evidence" value="ECO:0007669"/>
    <property type="project" value="TreeGrafter"/>
</dbReference>
<dbReference type="SMART" id="SM00233">
    <property type="entry name" value="PH"/>
    <property type="match status" value="1"/>
</dbReference>
<dbReference type="PROSITE" id="PS50003">
    <property type="entry name" value="PH_DOMAIN"/>
    <property type="match status" value="1"/>
</dbReference>
<dbReference type="Pfam" id="PF00621">
    <property type="entry name" value="RhoGEF"/>
    <property type="match status" value="1"/>
</dbReference>
<keyword evidence="4" id="KW-1185">Reference proteome</keyword>
<evidence type="ECO:0000313" key="3">
    <source>
        <dbReference type="EnsemblMetazoa" id="XP_014261689.1"/>
    </source>
</evidence>
<reference evidence="3" key="1">
    <citation type="submission" date="2022-01" db="UniProtKB">
        <authorList>
            <consortium name="EnsemblMetazoa"/>
        </authorList>
    </citation>
    <scope>IDENTIFICATION</scope>
</reference>
<dbReference type="GeneID" id="106673856"/>
<dbReference type="SMART" id="SM00325">
    <property type="entry name" value="RhoGEF"/>
    <property type="match status" value="1"/>
</dbReference>
<protein>
    <submittedName>
        <fullName evidence="3">Uncharacterized protein</fullName>
    </submittedName>
</protein>
<evidence type="ECO:0000259" key="1">
    <source>
        <dbReference type="PROSITE" id="PS50003"/>
    </source>
</evidence>
<dbReference type="InterPro" id="IPR051092">
    <property type="entry name" value="FYVE_RhoGEF_PH"/>
</dbReference>
<dbReference type="RefSeq" id="XP_014261689.1">
    <property type="nucleotide sequence ID" value="XM_014406203.2"/>
</dbReference>
<dbReference type="SUPFAM" id="SSF50729">
    <property type="entry name" value="PH domain-like"/>
    <property type="match status" value="1"/>
</dbReference>
<dbReference type="Gene3D" id="2.30.29.30">
    <property type="entry name" value="Pleckstrin-homology domain (PH domain)/Phosphotyrosine-binding domain (PTB)"/>
    <property type="match status" value="1"/>
</dbReference>
<sequence>MNPPSTPSLSSELKALIEQRNVLTGRTKSRVINDLNKQIQQEYENKQAGLKAKAVEEIFTSEVSYLNQLETAMKYFKRPLLESNLKMPETLKNMFDNLESLYNVNGELLNELKKHGENVSQAFITVAPFFKLYSVYAYDYRQSLATLQELPKVNPKLDAFIKRQEERPEVSMKLASLLIAPIQRIPRYRLLLKELLSHTPNTNPQYNVIIEAIKNVETSTEHINSLVYEHENMQRIIELQKSLCGGRPTLVYPGRKLLKEGILMKVSKKGRKAQKRYFVLMSDVIMYSKMTGAPLGEPNSLRCSCVLPLRKCVVQHVLSDKVFNITCHTFSLVLYSDEPYASEAWVTSIQQAIQQEQQDRQTLSKRVSARQVLRKKELNIMTDTLTPRKRKQRQEDIDDISLPFHSPWKRNKLTSSSSVDVTQNVQNENGIKRPGYLSSIKKALSNFGQSIQKYWLPIYTGRENIDRRLTN</sequence>
<dbReference type="InterPro" id="IPR001849">
    <property type="entry name" value="PH_domain"/>
</dbReference>
<dbReference type="Pfam" id="PF00169">
    <property type="entry name" value="PH"/>
    <property type="match status" value="1"/>
</dbReference>